<evidence type="ECO:0000256" key="1">
    <source>
        <dbReference type="SAM" id="MobiDB-lite"/>
    </source>
</evidence>
<name>A0ABM7VFT4_9BACT</name>
<dbReference type="InterPro" id="IPR025959">
    <property type="entry name" value="Winged_HTH_dom"/>
</dbReference>
<dbReference type="EMBL" id="AP025292">
    <property type="protein sequence ID" value="BDC99817.1"/>
    <property type="molecule type" value="Genomic_DNA"/>
</dbReference>
<feature type="region of interest" description="Disordered" evidence="1">
    <location>
        <begin position="1"/>
        <end position="24"/>
    </location>
</feature>
<dbReference type="InterPro" id="IPR047655">
    <property type="entry name" value="Transpos_IS630-like"/>
</dbReference>
<dbReference type="InterPro" id="IPR038717">
    <property type="entry name" value="Tc1-like_DDE_dom"/>
</dbReference>
<dbReference type="NCBIfam" id="NF033545">
    <property type="entry name" value="transpos_IS630"/>
    <property type="match status" value="1"/>
</dbReference>
<feature type="domain" description="Tc1-like transposase DDE" evidence="2">
    <location>
        <begin position="117"/>
        <end position="252"/>
    </location>
</feature>
<dbReference type="Gene3D" id="3.30.420.10">
    <property type="entry name" value="Ribonuclease H-like superfamily/Ribonuclease H"/>
    <property type="match status" value="1"/>
</dbReference>
<sequence length="293" mass="34314">MARKKTDVLTSHQGKNGGRESKLSEEQLTKMKTELHQIDFWSNSDVRAYLEEEFNVQYCKRSVVNLLRGFGMYYYKPSPIDIHRPKNADNILKMRLNGLKQQLELDNVKFENCSFGFCDETSYQNYHNSSRLWSFFKKRKEVNSKRNRLSTFGFYAMKGNSVYCELENAKSDRFVDALKEVKNANSEAEAIIVLWDNFSSHKSQAVKEYARENNIYLVYLPPYSPDLNPIEQLWKQIKRSLSQQGIIKSKDVLSEFIQEQWSELASKLSTGIRWFKEYIDPLFPSVQLGKTES</sequence>
<dbReference type="InterPro" id="IPR012337">
    <property type="entry name" value="RNaseH-like_sf"/>
</dbReference>
<reference evidence="4 5" key="1">
    <citation type="submission" date="2021-12" db="EMBL/GenBank/DDBJ databases">
        <title>Genome sequencing of bacteria with rrn-lacking chromosome and rrn-plasmid.</title>
        <authorList>
            <person name="Anda M."/>
            <person name="Iwasaki W."/>
        </authorList>
    </citation>
    <scope>NUCLEOTIDE SEQUENCE [LARGE SCALE GENOMIC DNA]</scope>
    <source>
        <strain evidence="4 5">NBRC 101262</strain>
    </source>
</reference>
<gene>
    <name evidence="4" type="ORF">PEPS_20980</name>
</gene>
<evidence type="ECO:0000313" key="4">
    <source>
        <dbReference type="EMBL" id="BDC99817.1"/>
    </source>
</evidence>
<dbReference type="RefSeq" id="WP_338397019.1">
    <property type="nucleotide sequence ID" value="NZ_AP025292.1"/>
</dbReference>
<dbReference type="Pfam" id="PF13592">
    <property type="entry name" value="HTH_33"/>
    <property type="match status" value="1"/>
</dbReference>
<dbReference type="PANTHER" id="PTHR46564">
    <property type="entry name" value="TRANSPOSASE"/>
    <property type="match status" value="1"/>
</dbReference>
<dbReference type="InterPro" id="IPR036397">
    <property type="entry name" value="RNaseH_sf"/>
</dbReference>
<organism evidence="4 5">
    <name type="scientific">Persicobacter psychrovividus</name>
    <dbReference type="NCBI Taxonomy" id="387638"/>
    <lineage>
        <taxon>Bacteria</taxon>
        <taxon>Pseudomonadati</taxon>
        <taxon>Bacteroidota</taxon>
        <taxon>Cytophagia</taxon>
        <taxon>Cytophagales</taxon>
        <taxon>Persicobacteraceae</taxon>
        <taxon>Persicobacter</taxon>
    </lineage>
</organism>
<evidence type="ECO:0000313" key="5">
    <source>
        <dbReference type="Proteomes" id="UP001354989"/>
    </source>
</evidence>
<evidence type="ECO:0000259" key="3">
    <source>
        <dbReference type="Pfam" id="PF13592"/>
    </source>
</evidence>
<evidence type="ECO:0008006" key="6">
    <source>
        <dbReference type="Google" id="ProtNLM"/>
    </source>
</evidence>
<protein>
    <recommendedName>
        <fullName evidence="6">Transposase</fullName>
    </recommendedName>
</protein>
<dbReference type="Proteomes" id="UP001354989">
    <property type="component" value="Chromosome"/>
</dbReference>
<feature type="domain" description="Winged helix-turn helix" evidence="3">
    <location>
        <begin position="40"/>
        <end position="79"/>
    </location>
</feature>
<accession>A0ABM7VFT4</accession>
<dbReference type="PANTHER" id="PTHR46564:SF1">
    <property type="entry name" value="TRANSPOSASE"/>
    <property type="match status" value="1"/>
</dbReference>
<keyword evidence="5" id="KW-1185">Reference proteome</keyword>
<dbReference type="SUPFAM" id="SSF53098">
    <property type="entry name" value="Ribonuclease H-like"/>
    <property type="match status" value="1"/>
</dbReference>
<proteinExistence type="predicted"/>
<evidence type="ECO:0000259" key="2">
    <source>
        <dbReference type="Pfam" id="PF13358"/>
    </source>
</evidence>
<dbReference type="Pfam" id="PF13358">
    <property type="entry name" value="DDE_3"/>
    <property type="match status" value="1"/>
</dbReference>